<protein>
    <submittedName>
        <fullName evidence="1">DUF2764 family protein</fullName>
    </submittedName>
</protein>
<evidence type="ECO:0000313" key="1">
    <source>
        <dbReference type="EMBL" id="HJB07481.1"/>
    </source>
</evidence>
<comment type="caution">
    <text evidence="1">The sequence shown here is derived from an EMBL/GenBank/DDBJ whole genome shotgun (WGS) entry which is preliminary data.</text>
</comment>
<reference evidence="1" key="2">
    <citation type="submission" date="2021-04" db="EMBL/GenBank/DDBJ databases">
        <authorList>
            <person name="Gilroy R."/>
        </authorList>
    </citation>
    <scope>NUCLEOTIDE SEQUENCE</scope>
    <source>
        <strain evidence="1">CHK188-4685</strain>
    </source>
</reference>
<gene>
    <name evidence="1" type="ORF">H9716_06385</name>
</gene>
<dbReference type="InterPro" id="IPR024492">
    <property type="entry name" value="DUF2764"/>
</dbReference>
<accession>A0A9D2L7U3</accession>
<dbReference type="Pfam" id="PF10962">
    <property type="entry name" value="DUF2764"/>
    <property type="match status" value="1"/>
</dbReference>
<name>A0A9D2L7U3_9FIRM</name>
<proteinExistence type="predicted"/>
<dbReference type="Proteomes" id="UP000886804">
    <property type="component" value="Unassembled WGS sequence"/>
</dbReference>
<reference evidence="1" key="1">
    <citation type="journal article" date="2021" name="PeerJ">
        <title>Extensive microbial diversity within the chicken gut microbiome revealed by metagenomics and culture.</title>
        <authorList>
            <person name="Gilroy R."/>
            <person name="Ravi A."/>
            <person name="Getino M."/>
            <person name="Pursley I."/>
            <person name="Horton D.L."/>
            <person name="Alikhan N.F."/>
            <person name="Baker D."/>
            <person name="Gharbi K."/>
            <person name="Hall N."/>
            <person name="Watson M."/>
            <person name="Adriaenssens E.M."/>
            <person name="Foster-Nyarko E."/>
            <person name="Jarju S."/>
            <person name="Secka A."/>
            <person name="Antonio M."/>
            <person name="Oren A."/>
            <person name="Chaudhuri R.R."/>
            <person name="La Ragione R."/>
            <person name="Hildebrand F."/>
            <person name="Pallen M.J."/>
        </authorList>
    </citation>
    <scope>NUCLEOTIDE SEQUENCE</scope>
    <source>
        <strain evidence="1">CHK188-4685</strain>
    </source>
</reference>
<dbReference type="EMBL" id="DWYS01000076">
    <property type="protein sequence ID" value="HJB07481.1"/>
    <property type="molecule type" value="Genomic_DNA"/>
</dbReference>
<organism evidence="1 2">
    <name type="scientific">Candidatus Enterocloster faecavium</name>
    <dbReference type="NCBI Taxonomy" id="2838560"/>
    <lineage>
        <taxon>Bacteria</taxon>
        <taxon>Bacillati</taxon>
        <taxon>Bacillota</taxon>
        <taxon>Clostridia</taxon>
        <taxon>Lachnospirales</taxon>
        <taxon>Lachnospiraceae</taxon>
        <taxon>Enterocloster</taxon>
    </lineage>
</organism>
<dbReference type="AlphaFoldDB" id="A0A9D2L7U3"/>
<evidence type="ECO:0000313" key="2">
    <source>
        <dbReference type="Proteomes" id="UP000886804"/>
    </source>
</evidence>
<sequence length="185" mass="21492">MNQYYLIAQLPSLEIASETTALPITEERFYELCKSNLGKKAWNALSGLTLVPDRQNKKSGYSFIDKWNHWERTFRLALAAARAKKMEKPFEGETGELSEKLLQTVRQAVEMEDPLEAERYLTRVRLDFLETLRPADSFSETMLFYYALKLKLILRIQQFDRGKGQNAYRKIYGSIMYGGGQEVKE</sequence>